<comment type="caution">
    <text evidence="1">The sequence shown here is derived from an EMBL/GenBank/DDBJ whole genome shotgun (WGS) entry which is preliminary data.</text>
</comment>
<protein>
    <submittedName>
        <fullName evidence="1">Uncharacterized protein</fullName>
    </submittedName>
</protein>
<gene>
    <name evidence="1" type="ORF">L2E82_35783</name>
</gene>
<evidence type="ECO:0000313" key="2">
    <source>
        <dbReference type="Proteomes" id="UP001055811"/>
    </source>
</evidence>
<reference evidence="1 2" key="2">
    <citation type="journal article" date="2022" name="Mol. Ecol. Resour.">
        <title>The genomes of chicory, endive, great burdock and yacon provide insights into Asteraceae paleo-polyploidization history and plant inulin production.</title>
        <authorList>
            <person name="Fan W."/>
            <person name="Wang S."/>
            <person name="Wang H."/>
            <person name="Wang A."/>
            <person name="Jiang F."/>
            <person name="Liu H."/>
            <person name="Zhao H."/>
            <person name="Xu D."/>
            <person name="Zhang Y."/>
        </authorList>
    </citation>
    <scope>NUCLEOTIDE SEQUENCE [LARGE SCALE GENOMIC DNA]</scope>
    <source>
        <strain evidence="2">cv. Punajuju</strain>
        <tissue evidence="1">Leaves</tissue>
    </source>
</reference>
<name>A0ACB9BPW1_CICIN</name>
<sequence>MLSSVSRKTYTNTQKKRWLVSASSVLSRNTLSKVYLAMYIENVTELAFDDITPEDPDFSSIQGLAEAGLIASKLSQRDMNISNEDENSLNFCPEGHLSRQDLVSWKMSLEKRLLRVPDKTELNVKPGKHNLPVVQPPVKPSEENVVVETFVLKSVIKEAGKTGDKPAQEKPVAKAVVKKYGKSGVKPDKENVLQTSQKRKNYIPNGLLAKKTRIRSVNMKE</sequence>
<reference evidence="2" key="1">
    <citation type="journal article" date="2022" name="Mol. Ecol. Resour.">
        <title>The genomes of chicory, endive, great burdock and yacon provide insights into Asteraceae palaeo-polyploidization history and plant inulin production.</title>
        <authorList>
            <person name="Fan W."/>
            <person name="Wang S."/>
            <person name="Wang H."/>
            <person name="Wang A."/>
            <person name="Jiang F."/>
            <person name="Liu H."/>
            <person name="Zhao H."/>
            <person name="Xu D."/>
            <person name="Zhang Y."/>
        </authorList>
    </citation>
    <scope>NUCLEOTIDE SEQUENCE [LARGE SCALE GENOMIC DNA]</scope>
    <source>
        <strain evidence="2">cv. Punajuju</strain>
    </source>
</reference>
<dbReference type="Proteomes" id="UP001055811">
    <property type="component" value="Linkage Group LG06"/>
</dbReference>
<proteinExistence type="predicted"/>
<organism evidence="1 2">
    <name type="scientific">Cichorium intybus</name>
    <name type="common">Chicory</name>
    <dbReference type="NCBI Taxonomy" id="13427"/>
    <lineage>
        <taxon>Eukaryota</taxon>
        <taxon>Viridiplantae</taxon>
        <taxon>Streptophyta</taxon>
        <taxon>Embryophyta</taxon>
        <taxon>Tracheophyta</taxon>
        <taxon>Spermatophyta</taxon>
        <taxon>Magnoliopsida</taxon>
        <taxon>eudicotyledons</taxon>
        <taxon>Gunneridae</taxon>
        <taxon>Pentapetalae</taxon>
        <taxon>asterids</taxon>
        <taxon>campanulids</taxon>
        <taxon>Asterales</taxon>
        <taxon>Asteraceae</taxon>
        <taxon>Cichorioideae</taxon>
        <taxon>Cichorieae</taxon>
        <taxon>Cichoriinae</taxon>
        <taxon>Cichorium</taxon>
    </lineage>
</organism>
<keyword evidence="2" id="KW-1185">Reference proteome</keyword>
<evidence type="ECO:0000313" key="1">
    <source>
        <dbReference type="EMBL" id="KAI3724019.1"/>
    </source>
</evidence>
<accession>A0ACB9BPW1</accession>
<dbReference type="EMBL" id="CM042014">
    <property type="protein sequence ID" value="KAI3724019.1"/>
    <property type="molecule type" value="Genomic_DNA"/>
</dbReference>